<dbReference type="Pfam" id="PF07660">
    <property type="entry name" value="STN"/>
    <property type="match status" value="1"/>
</dbReference>
<keyword evidence="5 7" id="KW-0472">Membrane</keyword>
<dbReference type="Gene3D" id="2.40.170.20">
    <property type="entry name" value="TonB-dependent receptor, beta-barrel domain"/>
    <property type="match status" value="1"/>
</dbReference>
<dbReference type="Gene3D" id="3.55.50.30">
    <property type="match status" value="1"/>
</dbReference>
<keyword evidence="12" id="KW-1185">Reference proteome</keyword>
<comment type="caution">
    <text evidence="11">The sequence shown here is derived from an EMBL/GenBank/DDBJ whole genome shotgun (WGS) entry which is preliminary data.</text>
</comment>
<dbReference type="SUPFAM" id="SSF56935">
    <property type="entry name" value="Porins"/>
    <property type="match status" value="1"/>
</dbReference>
<comment type="similarity">
    <text evidence="7">Belongs to the TonB-dependent receptor family.</text>
</comment>
<feature type="compositionally biased region" description="Low complexity" evidence="8">
    <location>
        <begin position="155"/>
        <end position="168"/>
    </location>
</feature>
<evidence type="ECO:0000256" key="9">
    <source>
        <dbReference type="SAM" id="SignalP"/>
    </source>
</evidence>
<evidence type="ECO:0000256" key="8">
    <source>
        <dbReference type="SAM" id="MobiDB-lite"/>
    </source>
</evidence>
<keyword evidence="9" id="KW-0732">Signal</keyword>
<dbReference type="InterPro" id="IPR039426">
    <property type="entry name" value="TonB-dep_rcpt-like"/>
</dbReference>
<dbReference type="RefSeq" id="WP_380596182.1">
    <property type="nucleotide sequence ID" value="NZ_JBHSDU010000003.1"/>
</dbReference>
<dbReference type="PROSITE" id="PS52016">
    <property type="entry name" value="TONB_DEPENDENT_REC_3"/>
    <property type="match status" value="1"/>
</dbReference>
<accession>A0ABV8SRV3</accession>
<dbReference type="InterPro" id="IPR011662">
    <property type="entry name" value="Secretin/TonB_short_N"/>
</dbReference>
<feature type="signal peptide" evidence="9">
    <location>
        <begin position="1"/>
        <end position="32"/>
    </location>
</feature>
<dbReference type="Proteomes" id="UP001595904">
    <property type="component" value="Unassembled WGS sequence"/>
</dbReference>
<sequence>MNTRADCKSNLLSAVLALALGAGGVIPLAAQAAEAANESDRNSAAELIDFSIAPKSLAAALTDLAEQAGLRFAYSSELTQGLASQGLKGRMSATDALGRLLAGTGLKFRTTGTRTITIEKASGASDTRLLGPVRVEGSGESTGAESFDHGLTGRSVSSSDTITDGTGSYRPRGVTSGGKVAADVMDIPRSISVLTQQRLEDENIVDLEHALQRATGITIGRSYNSITTPVQIRSRGYEISSITTDGGAPAAIRATTTPIDLIGYDHVEVLRGPDGLFAGKGSPGGVINLVRKRPGVLDTTSMALKGGSWDATRFEVDASRALSEDKRIKGRFAAAVDEHEFFYDYASASSSTGYGILTYELSERAEAAIGVEISGATNRGRYLGVPRAIDGNDLNLPASTNYTYPGVIDQNRNQKLFAELNGTMLDWLQGRLSINYENYDSEGHTTQYSIYALDRNTAYDSGRFRSRTYRSEGYSAGVDGTLSGSADLGFTRHRFVMGANLSYVNDYSYQSRDDLSFPLQFPNFNPALVTPRLAAADGAARTVGMRYGIYVQDDVSIGGAFVTIGARHSINDSKAKSFNATGNIASQSTANDPGSIKPYWVAGYRFSDSTQLFYTRAEGYEIQFAQYDVNGDPLEPSTYRNEELGLKMRVERWGTDLSASLYKLDRTDVGTPVIPHRFTCRPTGASQCYERGGTIARSRGADLELVGDLGSDLHFTFGYVLNDNETVSTTKTFSEITPRHSLKAWVDWTPRALGGKWAFGLGAQGQSEHFMSAEYYVIDANGNYVRTEKAEYTQDPFVFFNGRVSYRASKSYELALNVDNLTDERYYEQMGFVIGYNYYGPPRQFTLSLKAKW</sequence>
<evidence type="ECO:0000313" key="11">
    <source>
        <dbReference type="EMBL" id="MFC4309119.1"/>
    </source>
</evidence>
<dbReference type="InterPro" id="IPR036942">
    <property type="entry name" value="Beta-barrel_TonB_sf"/>
</dbReference>
<dbReference type="Gene3D" id="2.170.130.10">
    <property type="entry name" value="TonB-dependent receptor, plug domain"/>
    <property type="match status" value="1"/>
</dbReference>
<feature type="domain" description="Secretin/TonB short N-terminal" evidence="10">
    <location>
        <begin position="70"/>
        <end position="121"/>
    </location>
</feature>
<evidence type="ECO:0000256" key="5">
    <source>
        <dbReference type="ARBA" id="ARBA00023136"/>
    </source>
</evidence>
<dbReference type="CDD" id="cd01347">
    <property type="entry name" value="ligand_gated_channel"/>
    <property type="match status" value="1"/>
</dbReference>
<keyword evidence="2 7" id="KW-0813">Transport</keyword>
<reference evidence="12" key="1">
    <citation type="journal article" date="2019" name="Int. J. Syst. Evol. Microbiol.">
        <title>The Global Catalogue of Microorganisms (GCM) 10K type strain sequencing project: providing services to taxonomists for standard genome sequencing and annotation.</title>
        <authorList>
            <consortium name="The Broad Institute Genomics Platform"/>
            <consortium name="The Broad Institute Genome Sequencing Center for Infectious Disease"/>
            <person name="Wu L."/>
            <person name="Ma J."/>
        </authorList>
    </citation>
    <scope>NUCLEOTIDE SEQUENCE [LARGE SCALE GENOMIC DNA]</scope>
    <source>
        <strain evidence="12">CGMCC 1.10759</strain>
    </source>
</reference>
<evidence type="ECO:0000256" key="2">
    <source>
        <dbReference type="ARBA" id="ARBA00022448"/>
    </source>
</evidence>
<comment type="subcellular location">
    <subcellularLocation>
        <location evidence="1 7">Cell outer membrane</location>
        <topology evidence="1 7">Multi-pass membrane protein</topology>
    </subcellularLocation>
</comment>
<evidence type="ECO:0000256" key="4">
    <source>
        <dbReference type="ARBA" id="ARBA00022692"/>
    </source>
</evidence>
<name>A0ABV8SRV3_9GAMM</name>
<dbReference type="SMART" id="SM00965">
    <property type="entry name" value="STN"/>
    <property type="match status" value="1"/>
</dbReference>
<feature type="region of interest" description="Disordered" evidence="8">
    <location>
        <begin position="137"/>
        <end position="177"/>
    </location>
</feature>
<evidence type="ECO:0000259" key="10">
    <source>
        <dbReference type="SMART" id="SM00965"/>
    </source>
</evidence>
<evidence type="ECO:0000256" key="1">
    <source>
        <dbReference type="ARBA" id="ARBA00004571"/>
    </source>
</evidence>
<dbReference type="InterPro" id="IPR037066">
    <property type="entry name" value="Plug_dom_sf"/>
</dbReference>
<proteinExistence type="inferred from homology"/>
<gene>
    <name evidence="11" type="ORF">ACFPN2_08515</name>
</gene>
<evidence type="ECO:0000256" key="6">
    <source>
        <dbReference type="ARBA" id="ARBA00023237"/>
    </source>
</evidence>
<feature type="chain" id="PRO_5047342436" evidence="9">
    <location>
        <begin position="33"/>
        <end position="853"/>
    </location>
</feature>
<dbReference type="InterPro" id="IPR012910">
    <property type="entry name" value="Plug_dom"/>
</dbReference>
<keyword evidence="3 7" id="KW-1134">Transmembrane beta strand</keyword>
<dbReference type="Pfam" id="PF07715">
    <property type="entry name" value="Plug"/>
    <property type="match status" value="1"/>
</dbReference>
<protein>
    <submittedName>
        <fullName evidence="11">TonB-dependent siderophore receptor</fullName>
    </submittedName>
</protein>
<keyword evidence="4 7" id="KW-0812">Transmembrane</keyword>
<keyword evidence="6 7" id="KW-0998">Cell outer membrane</keyword>
<organism evidence="11 12">
    <name type="scientific">Steroidobacter flavus</name>
    <dbReference type="NCBI Taxonomy" id="1842136"/>
    <lineage>
        <taxon>Bacteria</taxon>
        <taxon>Pseudomonadati</taxon>
        <taxon>Pseudomonadota</taxon>
        <taxon>Gammaproteobacteria</taxon>
        <taxon>Steroidobacterales</taxon>
        <taxon>Steroidobacteraceae</taxon>
        <taxon>Steroidobacter</taxon>
    </lineage>
</organism>
<evidence type="ECO:0000256" key="3">
    <source>
        <dbReference type="ARBA" id="ARBA00022452"/>
    </source>
</evidence>
<keyword evidence="11" id="KW-0675">Receptor</keyword>
<dbReference type="PANTHER" id="PTHR32552:SF74">
    <property type="entry name" value="HYDROXAMATE SIDEROPHORE RECEPTOR FHUE"/>
    <property type="match status" value="1"/>
</dbReference>
<dbReference type="EMBL" id="JBHSDU010000003">
    <property type="protein sequence ID" value="MFC4309119.1"/>
    <property type="molecule type" value="Genomic_DNA"/>
</dbReference>
<evidence type="ECO:0000256" key="7">
    <source>
        <dbReference type="PROSITE-ProRule" id="PRU01360"/>
    </source>
</evidence>
<evidence type="ECO:0000313" key="12">
    <source>
        <dbReference type="Proteomes" id="UP001595904"/>
    </source>
</evidence>
<dbReference type="PANTHER" id="PTHR32552">
    <property type="entry name" value="FERRICHROME IRON RECEPTOR-RELATED"/>
    <property type="match status" value="1"/>
</dbReference>